<accession>A0A975NIT0</accession>
<dbReference type="EMBL" id="CP076134">
    <property type="protein sequence ID" value="QWG15962.1"/>
    <property type="molecule type" value="Genomic_DNA"/>
</dbReference>
<dbReference type="RefSeq" id="WP_215624429.1">
    <property type="nucleotide sequence ID" value="NZ_CP076134.1"/>
</dbReference>
<reference evidence="1" key="1">
    <citation type="submission" date="2021-06" db="EMBL/GenBank/DDBJ databases">
        <title>Bradyrhizobium sp. S2-20-1 Genome sequencing.</title>
        <authorList>
            <person name="Jin L."/>
        </authorList>
    </citation>
    <scope>NUCLEOTIDE SEQUENCE</scope>
    <source>
        <strain evidence="1">S2-20-1</strain>
    </source>
</reference>
<sequence length="82" mass="8627">MTGAFVYTGAGKSAADAALVPAMTITAAETMSLELAMTPLDRSAEKSNLCLETSYSEAAGPLVHRTIDAEEKRDECCENAAR</sequence>
<organism evidence="1 2">
    <name type="scientific">Bradyrhizobium sediminis</name>
    <dbReference type="NCBI Taxonomy" id="2840469"/>
    <lineage>
        <taxon>Bacteria</taxon>
        <taxon>Pseudomonadati</taxon>
        <taxon>Pseudomonadota</taxon>
        <taxon>Alphaproteobacteria</taxon>
        <taxon>Hyphomicrobiales</taxon>
        <taxon>Nitrobacteraceae</taxon>
        <taxon>Bradyrhizobium</taxon>
    </lineage>
</organism>
<proteinExistence type="predicted"/>
<evidence type="ECO:0000313" key="1">
    <source>
        <dbReference type="EMBL" id="QWG15962.1"/>
    </source>
</evidence>
<gene>
    <name evidence="1" type="ORF">KMZ29_16695</name>
</gene>
<dbReference type="AlphaFoldDB" id="A0A975NIT0"/>
<evidence type="ECO:0000313" key="2">
    <source>
        <dbReference type="Proteomes" id="UP000680839"/>
    </source>
</evidence>
<protein>
    <submittedName>
        <fullName evidence="1">Uncharacterized protein</fullName>
    </submittedName>
</protein>
<name>A0A975NIT0_9BRAD</name>
<dbReference type="Proteomes" id="UP000680839">
    <property type="component" value="Chromosome"/>
</dbReference>